<organism evidence="1 2">
    <name type="scientific">Pseudomonas glycinae</name>
    <dbReference type="NCBI Taxonomy" id="1785145"/>
    <lineage>
        <taxon>Bacteria</taxon>
        <taxon>Pseudomonadati</taxon>
        <taxon>Pseudomonadota</taxon>
        <taxon>Gammaproteobacteria</taxon>
        <taxon>Pseudomonadales</taxon>
        <taxon>Pseudomonadaceae</taxon>
        <taxon>Pseudomonas</taxon>
    </lineage>
</organism>
<protein>
    <recommendedName>
        <fullName evidence="3">HEAT repeat domain-containing protein</fullName>
    </recommendedName>
</protein>
<sequence>MRAEVEKLVKTINNKNKTPEHILYKTRILNITNLHNNNLTLYCNDIGNISIKIPGNNAASPYMYSIPGKTFLFSIDGHSFDVQHYQIDDNGLKHIGSVTINEGSPLYIDGTKELYECAPDIAFGAMTLVDRRADISVYDRQTLQKVAWLPNDQSAARFLVALELLEVAQDPQRRKVAEELVYHSHAAVAWNAFNVIAEQDRQAALAYAPVMRLLRNDKLNSFLDYQQECAQ</sequence>
<evidence type="ECO:0000313" key="2">
    <source>
        <dbReference type="Proteomes" id="UP000075187"/>
    </source>
</evidence>
<evidence type="ECO:0000313" key="1">
    <source>
        <dbReference type="EMBL" id="AMQ85222.1"/>
    </source>
</evidence>
<accession>A0ABM5ZNJ4</accession>
<evidence type="ECO:0008006" key="3">
    <source>
        <dbReference type="Google" id="ProtNLM"/>
    </source>
</evidence>
<name>A0ABM5ZNJ4_9PSED</name>
<keyword evidence="2" id="KW-1185">Reference proteome</keyword>
<dbReference type="EMBL" id="CP014205">
    <property type="protein sequence ID" value="AMQ85222.1"/>
    <property type="molecule type" value="Genomic_DNA"/>
</dbReference>
<dbReference type="Proteomes" id="UP000075187">
    <property type="component" value="Chromosome"/>
</dbReference>
<gene>
    <name evidence="1" type="ORF">AWU82_18550</name>
</gene>
<proteinExistence type="predicted"/>
<reference evidence="1" key="1">
    <citation type="submission" date="2017-12" db="EMBL/GenBank/DDBJ databases">
        <title>Pseudomonas sp. MS586 complete sequence.</title>
        <authorList>
            <person name="Lu S."/>
            <person name="Deng P."/>
        </authorList>
    </citation>
    <scope>NUCLEOTIDE SEQUENCE</scope>
    <source>
        <strain evidence="1">MS586</strain>
    </source>
</reference>